<name>A0A3G3K1D2_9BACL</name>
<dbReference type="GO" id="GO:0030288">
    <property type="term" value="C:outer membrane-bounded periplasmic space"/>
    <property type="evidence" value="ECO:0007669"/>
    <property type="project" value="TreeGrafter"/>
</dbReference>
<evidence type="ECO:0000313" key="4">
    <source>
        <dbReference type="EMBL" id="AYQ74190.1"/>
    </source>
</evidence>
<accession>A0A3G3K1D2</accession>
<keyword evidence="5" id="KW-1185">Reference proteome</keyword>
<dbReference type="Proteomes" id="UP000269097">
    <property type="component" value="Chromosome"/>
</dbReference>
<dbReference type="GO" id="GO:0030435">
    <property type="term" value="P:sporulation resulting in formation of a cellular spore"/>
    <property type="evidence" value="ECO:0007669"/>
    <property type="project" value="InterPro"/>
</dbReference>
<evidence type="ECO:0000256" key="1">
    <source>
        <dbReference type="SAM" id="MobiDB-lite"/>
    </source>
</evidence>
<feature type="region of interest" description="Disordered" evidence="1">
    <location>
        <begin position="50"/>
        <end position="86"/>
    </location>
</feature>
<proteinExistence type="predicted"/>
<evidence type="ECO:0000256" key="2">
    <source>
        <dbReference type="SAM" id="Phobius"/>
    </source>
</evidence>
<feature type="compositionally biased region" description="Polar residues" evidence="1">
    <location>
        <begin position="57"/>
        <end position="86"/>
    </location>
</feature>
<dbReference type="NCBIfam" id="TIGR02669">
    <property type="entry name" value="SpoIID_LytB"/>
    <property type="match status" value="1"/>
</dbReference>
<dbReference type="RefSeq" id="WP_123042271.1">
    <property type="nucleotide sequence ID" value="NZ_CP033433.1"/>
</dbReference>
<sequence length="380" mass="41884">MKSLNRLEWTAFAGGMVIALALWLVLHHRDAGQQEAQSTLVQVSEIQWDNETDKRSTQSNSTNADSPNQPTTRNPSNTKPYNASANQPEPIIRVYLSEQRRIEKVPLETYVRGVVAGEMPADFEPAALEAQALAARTYMVRRLKLHDTSGVPVDGADVTDTQVNQVYRSLADMDNLRKQDGQAYTKIDDAVNNTKGKVIAYQGEPIQALYFSASNGYTENSEDVFPGVVPYLRSVISPWDRVGAPRSEETVQIPLDQFYEKLGIDSLPAGGATNGKPNIVVTEWSTGHRIKSITIAGQTFTGQELREKLGLRSTSFSWTTNNDEITFTTYGNGHGVGMSQWGAEGMAREGRTAEEIVEYYYSGTKLMEVSNLMGLSGKSS</sequence>
<evidence type="ECO:0000259" key="3">
    <source>
        <dbReference type="Pfam" id="PF08486"/>
    </source>
</evidence>
<reference evidence="4 5" key="1">
    <citation type="submission" date="2018-10" db="EMBL/GenBank/DDBJ databases">
        <title>Genome Sequence of Cohnella sp.</title>
        <authorList>
            <person name="Srinivasan S."/>
            <person name="Kim M.K."/>
        </authorList>
    </citation>
    <scope>NUCLEOTIDE SEQUENCE [LARGE SCALE GENOMIC DNA]</scope>
    <source>
        <strain evidence="4 5">18JY8-7</strain>
    </source>
</reference>
<feature type="domain" description="Sporulation stage II protein D amidase enhancer LytB N-terminal" evidence="3">
    <location>
        <begin position="98"/>
        <end position="201"/>
    </location>
</feature>
<feature type="transmembrane region" description="Helical" evidence="2">
    <location>
        <begin position="7"/>
        <end position="26"/>
    </location>
</feature>
<dbReference type="InterPro" id="IPR013693">
    <property type="entry name" value="SpoIID/LytB_N"/>
</dbReference>
<gene>
    <name evidence="4" type="primary">spoIID</name>
    <name evidence="4" type="ORF">EAV92_17455</name>
</gene>
<dbReference type="EMBL" id="CP033433">
    <property type="protein sequence ID" value="AYQ74190.1"/>
    <property type="molecule type" value="Genomic_DNA"/>
</dbReference>
<dbReference type="InterPro" id="IPR014225">
    <property type="entry name" value="Spore_II_D_firmicutes"/>
</dbReference>
<dbReference type="InterPro" id="IPR013486">
    <property type="entry name" value="SpoIID/LytB"/>
</dbReference>
<dbReference type="Pfam" id="PF08486">
    <property type="entry name" value="SpoIID"/>
    <property type="match status" value="1"/>
</dbReference>
<evidence type="ECO:0000313" key="5">
    <source>
        <dbReference type="Proteomes" id="UP000269097"/>
    </source>
</evidence>
<protein>
    <submittedName>
        <fullName evidence="4">Stage II sporulation protein D</fullName>
    </submittedName>
</protein>
<organism evidence="4 5">
    <name type="scientific">Cohnella candidum</name>
    <dbReference type="NCBI Taxonomy" id="2674991"/>
    <lineage>
        <taxon>Bacteria</taxon>
        <taxon>Bacillati</taxon>
        <taxon>Bacillota</taxon>
        <taxon>Bacilli</taxon>
        <taxon>Bacillales</taxon>
        <taxon>Paenibacillaceae</taxon>
        <taxon>Cohnella</taxon>
    </lineage>
</organism>
<dbReference type="AlphaFoldDB" id="A0A3G3K1D2"/>
<keyword evidence="2" id="KW-0472">Membrane</keyword>
<keyword evidence="2" id="KW-1133">Transmembrane helix</keyword>
<dbReference type="PANTHER" id="PTHR30032:SF4">
    <property type="entry name" value="AMIDASE ENHANCER"/>
    <property type="match status" value="1"/>
</dbReference>
<dbReference type="KEGG" id="coh:EAV92_17455"/>
<dbReference type="InterPro" id="IPR051922">
    <property type="entry name" value="Bact_Sporulation_Assoc"/>
</dbReference>
<dbReference type="PANTHER" id="PTHR30032">
    <property type="entry name" value="N-ACETYLMURAMOYL-L-ALANINE AMIDASE-RELATED"/>
    <property type="match status" value="1"/>
</dbReference>
<dbReference type="NCBIfam" id="TIGR02870">
    <property type="entry name" value="spore_II_D"/>
    <property type="match status" value="1"/>
</dbReference>
<keyword evidence="2" id="KW-0812">Transmembrane</keyword>